<name>A0A545AIT9_9ACTN</name>
<dbReference type="InterPro" id="IPR036188">
    <property type="entry name" value="FAD/NAD-bd_sf"/>
</dbReference>
<keyword evidence="3" id="KW-1185">Reference proteome</keyword>
<evidence type="ECO:0000313" key="2">
    <source>
        <dbReference type="EMBL" id="TQS40605.1"/>
    </source>
</evidence>
<dbReference type="Pfam" id="PF13454">
    <property type="entry name" value="NAD_binding_9"/>
    <property type="match status" value="1"/>
</dbReference>
<proteinExistence type="predicted"/>
<dbReference type="PANTHER" id="PTHR40254">
    <property type="entry name" value="BLR0577 PROTEIN"/>
    <property type="match status" value="1"/>
</dbReference>
<comment type="caution">
    <text evidence="2">The sequence shown here is derived from an EMBL/GenBank/DDBJ whole genome shotgun (WGS) entry which is preliminary data.</text>
</comment>
<accession>A0A545AIT9</accession>
<dbReference type="SUPFAM" id="SSF51905">
    <property type="entry name" value="FAD/NAD(P)-binding domain"/>
    <property type="match status" value="1"/>
</dbReference>
<dbReference type="AlphaFoldDB" id="A0A545AIT9"/>
<dbReference type="InParanoid" id="A0A545AIT9"/>
<dbReference type="PANTHER" id="PTHR40254:SF1">
    <property type="entry name" value="BLR0577 PROTEIN"/>
    <property type="match status" value="1"/>
</dbReference>
<evidence type="ECO:0000313" key="3">
    <source>
        <dbReference type="Proteomes" id="UP000317982"/>
    </source>
</evidence>
<dbReference type="RefSeq" id="WP_142709029.1">
    <property type="nucleotide sequence ID" value="NZ_VIRS01000038.1"/>
</dbReference>
<dbReference type="InterPro" id="IPR052189">
    <property type="entry name" value="L-asp_N-monooxygenase_NS-form"/>
</dbReference>
<organism evidence="2 3">
    <name type="scientific">Cryptosporangium phraense</name>
    <dbReference type="NCBI Taxonomy" id="2593070"/>
    <lineage>
        <taxon>Bacteria</taxon>
        <taxon>Bacillati</taxon>
        <taxon>Actinomycetota</taxon>
        <taxon>Actinomycetes</taxon>
        <taxon>Cryptosporangiales</taxon>
        <taxon>Cryptosporangiaceae</taxon>
        <taxon>Cryptosporangium</taxon>
    </lineage>
</organism>
<dbReference type="InterPro" id="IPR038732">
    <property type="entry name" value="HpyO/CreE_NAD-binding"/>
</dbReference>
<reference evidence="2 3" key="1">
    <citation type="submission" date="2019-07" db="EMBL/GenBank/DDBJ databases">
        <title>Cryptosporangium phraense sp. nov., isolated from plant litter.</title>
        <authorList>
            <person name="Suriyachadkun C."/>
        </authorList>
    </citation>
    <scope>NUCLEOTIDE SEQUENCE [LARGE SCALE GENOMIC DNA]</scope>
    <source>
        <strain evidence="2 3">A-T 5661</strain>
    </source>
</reference>
<protein>
    <submittedName>
        <fullName evidence="2">FAD/NAD(P)-binding protein</fullName>
    </submittedName>
</protein>
<gene>
    <name evidence="2" type="ORF">FL583_34225</name>
</gene>
<dbReference type="OrthoDB" id="3653265at2"/>
<dbReference type="Proteomes" id="UP000317982">
    <property type="component" value="Unassembled WGS sequence"/>
</dbReference>
<feature type="domain" description="FAD-dependent urate hydroxylase HpyO/Asp monooxygenase CreE-like FAD/NAD(P)-binding" evidence="1">
    <location>
        <begin position="4"/>
        <end position="168"/>
    </location>
</feature>
<sequence length="600" mass="65244">MDLVIVGAGPGATGMLERLVASAPELLGDRDLAITLVDPHPPGAGRVWRADQSPLLLMNSMAEDVTMFPDETVLVDGPLAAGPALHEWADETGTPDVEGRSFVSRRVQSGYLSWVFDRVRSAAPPNVRIDVLTDRATRLEDRPDGRQTVHLESGTPITADVVVLALGHLDARPTGESARLAEYARANGLTYVPPAYTADLDLEAIHGDVLVRGLGLAFVDLVVLLTEGRGGEFLPDGTYRPSGREPRLHVGSGRGVPYHAKTGYRLVAGPPPFPKFFGPDQLDSLPDGPLEFRRDVWPLVAKEIGWGYYHELFTGHPDRTTQDWSTFAAAYAEVPWYSDARVELVAAAVPAEADRLDLDRLDRPFSGTHFADDDEVQNALRTYIKADVDRRNDQAFSADLGAFLALLSVYGQLPRVVGRLTGRSQVEELDAWWHGFFSFFASGPPAFRLDQLLALSRAGIVHFIGPDLRIEAADGRFRACSPAVPGTVEADALIEARLPRPTIVATADDLLRDLLATGRGVEEVVDGVSTGRLRTSRQYRVIDAAGDEHPRRFAIGWYTSSRGAAAFARPRTNAAPFRMADQVAREVLVALSVGDATAQR</sequence>
<dbReference type="EMBL" id="VIRS01000038">
    <property type="protein sequence ID" value="TQS40605.1"/>
    <property type="molecule type" value="Genomic_DNA"/>
</dbReference>
<evidence type="ECO:0000259" key="1">
    <source>
        <dbReference type="Pfam" id="PF13454"/>
    </source>
</evidence>